<evidence type="ECO:0000313" key="3">
    <source>
        <dbReference type="Proteomes" id="UP000823388"/>
    </source>
</evidence>
<evidence type="ECO:0000256" key="1">
    <source>
        <dbReference type="SAM" id="MobiDB-lite"/>
    </source>
</evidence>
<evidence type="ECO:0000313" key="2">
    <source>
        <dbReference type="EMBL" id="KAG2610638.1"/>
    </source>
</evidence>
<dbReference type="Proteomes" id="UP000823388">
    <property type="component" value="Chromosome 4K"/>
</dbReference>
<dbReference type="EMBL" id="CM029043">
    <property type="protein sequence ID" value="KAG2610638.1"/>
    <property type="molecule type" value="Genomic_DNA"/>
</dbReference>
<organism evidence="2 3">
    <name type="scientific">Panicum virgatum</name>
    <name type="common">Blackwell switchgrass</name>
    <dbReference type="NCBI Taxonomy" id="38727"/>
    <lineage>
        <taxon>Eukaryota</taxon>
        <taxon>Viridiplantae</taxon>
        <taxon>Streptophyta</taxon>
        <taxon>Embryophyta</taxon>
        <taxon>Tracheophyta</taxon>
        <taxon>Spermatophyta</taxon>
        <taxon>Magnoliopsida</taxon>
        <taxon>Liliopsida</taxon>
        <taxon>Poales</taxon>
        <taxon>Poaceae</taxon>
        <taxon>PACMAD clade</taxon>
        <taxon>Panicoideae</taxon>
        <taxon>Panicodae</taxon>
        <taxon>Paniceae</taxon>
        <taxon>Panicinae</taxon>
        <taxon>Panicum</taxon>
        <taxon>Panicum sect. Hiantes</taxon>
    </lineage>
</organism>
<feature type="region of interest" description="Disordered" evidence="1">
    <location>
        <begin position="34"/>
        <end position="129"/>
    </location>
</feature>
<protein>
    <submittedName>
        <fullName evidence="2">Uncharacterized protein</fullName>
    </submittedName>
</protein>
<reference evidence="2" key="1">
    <citation type="submission" date="2020-05" db="EMBL/GenBank/DDBJ databases">
        <title>WGS assembly of Panicum virgatum.</title>
        <authorList>
            <person name="Lovell J.T."/>
            <person name="Jenkins J."/>
            <person name="Shu S."/>
            <person name="Juenger T.E."/>
            <person name="Schmutz J."/>
        </authorList>
    </citation>
    <scope>NUCLEOTIDE SEQUENCE</scope>
    <source>
        <strain evidence="2">AP13</strain>
    </source>
</reference>
<accession>A0A8T0TLS8</accession>
<keyword evidence="3" id="KW-1185">Reference proteome</keyword>
<proteinExistence type="predicted"/>
<gene>
    <name evidence="2" type="ORF">PVAP13_4KG205103</name>
</gene>
<sequence length="181" mass="18999">MKNFENYFPRVIYLVDFRDVTLPLLSNASAAPPIISSTAGAAPPTPLLHRRRRFPSSPPSPVRRRRSPSSPPPPGSGALPSTPVARYAPLNRAPLQIQATHASTDPARSSPLQIPAAPPDPDGSTAAPGLAGTWLTRLAVPSGLARHEMGPWAPAWAVAAVRGQAWPDTVDHSAGPGPARS</sequence>
<dbReference type="AlphaFoldDB" id="A0A8T0TLS8"/>
<name>A0A8T0TLS8_PANVG</name>
<feature type="compositionally biased region" description="Polar residues" evidence="1">
    <location>
        <begin position="97"/>
        <end position="112"/>
    </location>
</feature>
<comment type="caution">
    <text evidence="2">The sequence shown here is derived from an EMBL/GenBank/DDBJ whole genome shotgun (WGS) entry which is preliminary data.</text>
</comment>